<name>A0A1C5IGJ2_9ACTN</name>
<dbReference type="EMBL" id="LT607750">
    <property type="protein sequence ID" value="SCG57480.1"/>
    <property type="molecule type" value="Genomic_DNA"/>
</dbReference>
<keyword evidence="2" id="KW-1185">Reference proteome</keyword>
<protein>
    <submittedName>
        <fullName evidence="1">Uncharacterized protein</fullName>
    </submittedName>
</protein>
<reference evidence="1 2" key="1">
    <citation type="submission" date="2016-06" db="EMBL/GenBank/DDBJ databases">
        <authorList>
            <person name="Kjaerup R.B."/>
            <person name="Dalgaard T.S."/>
            <person name="Juul-Madsen H.R."/>
        </authorList>
    </citation>
    <scope>NUCLEOTIDE SEQUENCE [LARGE SCALE GENOMIC DNA]</scope>
    <source>
        <strain evidence="1 2">DSM 43904</strain>
    </source>
</reference>
<dbReference type="Proteomes" id="UP000198217">
    <property type="component" value="Chromosome I"/>
</dbReference>
<proteinExistence type="predicted"/>
<accession>A0A1C5IGJ2</accession>
<evidence type="ECO:0000313" key="1">
    <source>
        <dbReference type="EMBL" id="SCG57480.1"/>
    </source>
</evidence>
<evidence type="ECO:0000313" key="2">
    <source>
        <dbReference type="Proteomes" id="UP000198217"/>
    </source>
</evidence>
<organism evidence="1 2">
    <name type="scientific">Micromonospora echinaurantiaca</name>
    <dbReference type="NCBI Taxonomy" id="47857"/>
    <lineage>
        <taxon>Bacteria</taxon>
        <taxon>Bacillati</taxon>
        <taxon>Actinomycetota</taxon>
        <taxon>Actinomycetes</taxon>
        <taxon>Micromonosporales</taxon>
        <taxon>Micromonosporaceae</taxon>
        <taxon>Micromonospora</taxon>
    </lineage>
</organism>
<gene>
    <name evidence="1" type="ORF">GA0070609_3318</name>
</gene>
<sequence>MLCLYSGAVAMQWTTSDAWVFSSIQGTGPDSACTLAEIITKADVINHAMLTEAEFTQAVPRLVAAGLMVADAEADLYRPTEAGRLLYRQRMKRRGLFGWIDAIPPALRRLGAPQDGAWTLPIGAFDRAIREYLEHAGET</sequence>
<dbReference type="AlphaFoldDB" id="A0A1C5IGJ2"/>